<organism evidence="2">
    <name type="scientific">Clostridioides difficile</name>
    <name type="common">Peptoclostridium difficile</name>
    <dbReference type="NCBI Taxonomy" id="1496"/>
    <lineage>
        <taxon>Bacteria</taxon>
        <taxon>Bacillati</taxon>
        <taxon>Bacillota</taxon>
        <taxon>Clostridia</taxon>
        <taxon>Peptostreptococcales</taxon>
        <taxon>Peptostreptococcaceae</taxon>
        <taxon>Clostridioides</taxon>
    </lineage>
</organism>
<dbReference type="SUPFAM" id="SSF46785">
    <property type="entry name" value="Winged helix' DNA-binding domain"/>
    <property type="match status" value="1"/>
</dbReference>
<dbReference type="InterPro" id="IPR036390">
    <property type="entry name" value="WH_DNA-bd_sf"/>
</dbReference>
<sequence>MKKKKITSRQKKIILMIVENSKKNIPITISEIAGTLELSSRTVLRDMSGIEKWFDENDFNFVKKPGVGLILEENIENQNFIIEC</sequence>
<gene>
    <name evidence="2" type="primary">mtlR_3</name>
    <name evidence="2" type="ORF">NCTC13307_03070</name>
</gene>
<reference evidence="2" key="1">
    <citation type="submission" date="2018-06" db="EMBL/GenBank/DDBJ databases">
        <authorList>
            <consortium name="Pathogen Informatics"/>
            <person name="Doyle S."/>
        </authorList>
    </citation>
    <scope>NUCLEOTIDE SEQUENCE</scope>
    <source>
        <strain evidence="2">NCTC13307</strain>
    </source>
</reference>
<feature type="domain" description="Helix-turn-helix type 11" evidence="1">
    <location>
        <begin position="9"/>
        <end position="68"/>
    </location>
</feature>
<proteinExistence type="predicted"/>
<dbReference type="InterPro" id="IPR036388">
    <property type="entry name" value="WH-like_DNA-bd_sf"/>
</dbReference>
<accession>A0A381IDX5</accession>
<dbReference type="InterPro" id="IPR013196">
    <property type="entry name" value="HTH_11"/>
</dbReference>
<dbReference type="AlphaFoldDB" id="A0A381IDX5"/>
<evidence type="ECO:0000313" key="2">
    <source>
        <dbReference type="EMBL" id="SUY25708.1"/>
    </source>
</evidence>
<dbReference type="Pfam" id="PF08279">
    <property type="entry name" value="HTH_11"/>
    <property type="match status" value="1"/>
</dbReference>
<protein>
    <submittedName>
        <fullName evidence="2">Transcription antiterminator</fullName>
    </submittedName>
</protein>
<name>A0A381IDX5_CLODI</name>
<dbReference type="Gene3D" id="1.10.10.10">
    <property type="entry name" value="Winged helix-like DNA-binding domain superfamily/Winged helix DNA-binding domain"/>
    <property type="match status" value="1"/>
</dbReference>
<dbReference type="EMBL" id="UFWD01000001">
    <property type="protein sequence ID" value="SUY25708.1"/>
    <property type="molecule type" value="Genomic_DNA"/>
</dbReference>
<evidence type="ECO:0000259" key="1">
    <source>
        <dbReference type="Pfam" id="PF08279"/>
    </source>
</evidence>